<dbReference type="RefSeq" id="WP_377330094.1">
    <property type="nucleotide sequence ID" value="NZ_JBHSNG010000039.1"/>
</dbReference>
<protein>
    <submittedName>
        <fullName evidence="1">Uncharacterized protein</fullName>
    </submittedName>
</protein>
<evidence type="ECO:0000313" key="1">
    <source>
        <dbReference type="EMBL" id="MFC5583240.1"/>
    </source>
</evidence>
<organism evidence="1 2">
    <name type="scientific">Rhodanobacter terrae</name>
    <dbReference type="NCBI Taxonomy" id="418647"/>
    <lineage>
        <taxon>Bacteria</taxon>
        <taxon>Pseudomonadati</taxon>
        <taxon>Pseudomonadota</taxon>
        <taxon>Gammaproteobacteria</taxon>
        <taxon>Lysobacterales</taxon>
        <taxon>Rhodanobacteraceae</taxon>
        <taxon>Rhodanobacter</taxon>
    </lineage>
</organism>
<name>A0ABW0T1P3_9GAMM</name>
<evidence type="ECO:0000313" key="2">
    <source>
        <dbReference type="Proteomes" id="UP001596111"/>
    </source>
</evidence>
<sequence>MMAVLKIRASGHSTELRLFHIDDEGIKIDRMLCNYEGLLDGGPSRNPSGLKH</sequence>
<keyword evidence="2" id="KW-1185">Reference proteome</keyword>
<dbReference type="Proteomes" id="UP001596111">
    <property type="component" value="Unassembled WGS sequence"/>
</dbReference>
<dbReference type="EMBL" id="JBHSNG010000039">
    <property type="protein sequence ID" value="MFC5583240.1"/>
    <property type="molecule type" value="Genomic_DNA"/>
</dbReference>
<gene>
    <name evidence="1" type="ORF">ACFPPB_19185</name>
</gene>
<accession>A0ABW0T1P3</accession>
<reference evidence="2" key="1">
    <citation type="journal article" date="2019" name="Int. J. Syst. Evol. Microbiol.">
        <title>The Global Catalogue of Microorganisms (GCM) 10K type strain sequencing project: providing services to taxonomists for standard genome sequencing and annotation.</title>
        <authorList>
            <consortium name="The Broad Institute Genomics Platform"/>
            <consortium name="The Broad Institute Genome Sequencing Center for Infectious Disease"/>
            <person name="Wu L."/>
            <person name="Ma J."/>
        </authorList>
    </citation>
    <scope>NUCLEOTIDE SEQUENCE [LARGE SCALE GENOMIC DNA]</scope>
    <source>
        <strain evidence="2">CGMCC 1.13587</strain>
    </source>
</reference>
<comment type="caution">
    <text evidence="1">The sequence shown here is derived from an EMBL/GenBank/DDBJ whole genome shotgun (WGS) entry which is preliminary data.</text>
</comment>
<proteinExistence type="predicted"/>